<keyword evidence="1" id="KW-0472">Membrane</keyword>
<sequence length="97" mass="10573">METKFQYACCLTHSENLHDLKNASILFEEIFKGGNEEFKRDSLFYLAIAETKQRKLYGIKGMALFGAAALFGGATAVVVGTLAVGAAVGFALKHKRK</sequence>
<dbReference type="Gene3D" id="1.25.40.10">
    <property type="entry name" value="Tetratricopeptide repeat domain"/>
    <property type="match status" value="1"/>
</dbReference>
<keyword evidence="1" id="KW-0812">Transmembrane</keyword>
<dbReference type="EMBL" id="BPLR01016357">
    <property type="protein sequence ID" value="GIY83243.1"/>
    <property type="molecule type" value="Genomic_DNA"/>
</dbReference>
<keyword evidence="3" id="KW-1185">Reference proteome</keyword>
<gene>
    <name evidence="2" type="ORF">CEXT_359431</name>
</gene>
<dbReference type="Proteomes" id="UP001054945">
    <property type="component" value="Unassembled WGS sequence"/>
</dbReference>
<comment type="caution">
    <text evidence="2">The sequence shown here is derived from an EMBL/GenBank/DDBJ whole genome shotgun (WGS) entry which is preliminary data.</text>
</comment>
<reference evidence="2 3" key="1">
    <citation type="submission" date="2021-06" db="EMBL/GenBank/DDBJ databases">
        <title>Caerostris extrusa draft genome.</title>
        <authorList>
            <person name="Kono N."/>
            <person name="Arakawa K."/>
        </authorList>
    </citation>
    <scope>NUCLEOTIDE SEQUENCE [LARGE SCALE GENOMIC DNA]</scope>
</reference>
<evidence type="ECO:0000313" key="2">
    <source>
        <dbReference type="EMBL" id="GIY83243.1"/>
    </source>
</evidence>
<accession>A0AAV4WLP7</accession>
<organism evidence="2 3">
    <name type="scientific">Caerostris extrusa</name>
    <name type="common">Bark spider</name>
    <name type="synonym">Caerostris bankana</name>
    <dbReference type="NCBI Taxonomy" id="172846"/>
    <lineage>
        <taxon>Eukaryota</taxon>
        <taxon>Metazoa</taxon>
        <taxon>Ecdysozoa</taxon>
        <taxon>Arthropoda</taxon>
        <taxon>Chelicerata</taxon>
        <taxon>Arachnida</taxon>
        <taxon>Araneae</taxon>
        <taxon>Araneomorphae</taxon>
        <taxon>Entelegynae</taxon>
        <taxon>Araneoidea</taxon>
        <taxon>Araneidae</taxon>
        <taxon>Caerostris</taxon>
    </lineage>
</organism>
<dbReference type="AlphaFoldDB" id="A0AAV4WLP7"/>
<feature type="transmembrane region" description="Helical" evidence="1">
    <location>
        <begin position="62"/>
        <end position="92"/>
    </location>
</feature>
<dbReference type="InterPro" id="IPR011990">
    <property type="entry name" value="TPR-like_helical_dom_sf"/>
</dbReference>
<proteinExistence type="predicted"/>
<name>A0AAV4WLP7_CAEEX</name>
<dbReference type="SUPFAM" id="SSF48452">
    <property type="entry name" value="TPR-like"/>
    <property type="match status" value="1"/>
</dbReference>
<keyword evidence="1" id="KW-1133">Transmembrane helix</keyword>
<protein>
    <submittedName>
        <fullName evidence="2">Uncharacterized protein</fullName>
    </submittedName>
</protein>
<evidence type="ECO:0000313" key="3">
    <source>
        <dbReference type="Proteomes" id="UP001054945"/>
    </source>
</evidence>
<evidence type="ECO:0000256" key="1">
    <source>
        <dbReference type="SAM" id="Phobius"/>
    </source>
</evidence>